<evidence type="ECO:0000256" key="1">
    <source>
        <dbReference type="SAM" id="Coils"/>
    </source>
</evidence>
<evidence type="ECO:0000313" key="2">
    <source>
        <dbReference type="EMBL" id="QPR71091.1"/>
    </source>
</evidence>
<organism evidence="2 3">
    <name type="scientific">Bacillus licheniformis</name>
    <dbReference type="NCBI Taxonomy" id="1402"/>
    <lineage>
        <taxon>Bacteria</taxon>
        <taxon>Bacillati</taxon>
        <taxon>Bacillota</taxon>
        <taxon>Bacilli</taxon>
        <taxon>Bacillales</taxon>
        <taxon>Bacillaceae</taxon>
        <taxon>Bacillus</taxon>
    </lineage>
</organism>
<dbReference type="EMBL" id="CP065647">
    <property type="protein sequence ID" value="QPR71091.1"/>
    <property type="molecule type" value="Genomic_DNA"/>
</dbReference>
<gene>
    <name evidence="2" type="ORF">I6G80_14690</name>
</gene>
<dbReference type="RefSeq" id="WP_142782833.1">
    <property type="nucleotide sequence ID" value="NZ_CP033218.1"/>
</dbReference>
<dbReference type="AlphaFoldDB" id="A0AB37GGI0"/>
<dbReference type="Proteomes" id="UP000595038">
    <property type="component" value="Chromosome"/>
</dbReference>
<protein>
    <submittedName>
        <fullName evidence="2">Uncharacterized protein</fullName>
    </submittedName>
</protein>
<proteinExistence type="predicted"/>
<name>A0AB37GGI0_BACLI</name>
<keyword evidence="1" id="KW-0175">Coiled coil</keyword>
<sequence length="77" mass="9531">MMKPYSTLEDALQDYKNRLQRRKIMLEKLYNKRRDIELTVKEEYKVLMLEAEKRLIEEFLHDLEEIKKEKEKCQCGH</sequence>
<feature type="coiled-coil region" evidence="1">
    <location>
        <begin position="12"/>
        <end position="69"/>
    </location>
</feature>
<accession>A0AB37GGI0</accession>
<evidence type="ECO:0000313" key="3">
    <source>
        <dbReference type="Proteomes" id="UP000595038"/>
    </source>
</evidence>
<reference evidence="2 3" key="1">
    <citation type="submission" date="2020-12" db="EMBL/GenBank/DDBJ databases">
        <title>FDA dAtabase for Regulatory Grade micrObial Sequences (FDA-ARGOS): Supporting development and validation of Infectious Disease Dx tests.</title>
        <authorList>
            <person name="Nelson B."/>
            <person name="Plummer A."/>
            <person name="Tallon L."/>
            <person name="Sadzewicz L."/>
            <person name="Zhao X."/>
            <person name="Boylan J."/>
            <person name="Ott S."/>
            <person name="Bowen H."/>
            <person name="Vavikolanu K."/>
            <person name="Mehta A."/>
            <person name="Aluvathingal J."/>
            <person name="Nadendla S."/>
            <person name="Myers T."/>
            <person name="Yan Y."/>
            <person name="Sichtig H."/>
        </authorList>
    </citation>
    <scope>NUCLEOTIDE SEQUENCE [LARGE SCALE GENOMIC DNA]</scope>
    <source>
        <strain evidence="2 3">FDAARGOS_923</strain>
    </source>
</reference>